<gene>
    <name evidence="9" type="ORF">GCM10023081_18860</name>
</gene>
<evidence type="ECO:0000259" key="8">
    <source>
        <dbReference type="PROSITE" id="PS50893"/>
    </source>
</evidence>
<dbReference type="Proteomes" id="UP001500752">
    <property type="component" value="Unassembled WGS sequence"/>
</dbReference>
<feature type="domain" description="ABC transporter" evidence="8">
    <location>
        <begin position="329"/>
        <end position="580"/>
    </location>
</feature>
<keyword evidence="10" id="KW-1185">Reference proteome</keyword>
<keyword evidence="5" id="KW-0547">Nucleotide-binding</keyword>
<reference evidence="10" key="1">
    <citation type="journal article" date="2019" name="Int. J. Syst. Evol. Microbiol.">
        <title>The Global Catalogue of Microorganisms (GCM) 10K type strain sequencing project: providing services to taxonomists for standard genome sequencing and annotation.</title>
        <authorList>
            <consortium name="The Broad Institute Genomics Platform"/>
            <consortium name="The Broad Institute Genome Sequencing Center for Infectious Disease"/>
            <person name="Wu L."/>
            <person name="Ma J."/>
        </authorList>
    </citation>
    <scope>NUCLEOTIDE SEQUENCE [LARGE SCALE GENOMIC DNA]</scope>
    <source>
        <strain evidence="10">JCM 30742</strain>
    </source>
</reference>
<dbReference type="SMART" id="SM00382">
    <property type="entry name" value="AAA"/>
    <property type="match status" value="2"/>
</dbReference>
<evidence type="ECO:0000256" key="3">
    <source>
        <dbReference type="ARBA" id="ARBA00022448"/>
    </source>
</evidence>
<organism evidence="9 10">
    <name type="scientific">Arthrobacter ginkgonis</name>
    <dbReference type="NCBI Taxonomy" id="1630594"/>
    <lineage>
        <taxon>Bacteria</taxon>
        <taxon>Bacillati</taxon>
        <taxon>Actinomycetota</taxon>
        <taxon>Actinomycetes</taxon>
        <taxon>Micrococcales</taxon>
        <taxon>Micrococcaceae</taxon>
        <taxon>Arthrobacter</taxon>
    </lineage>
</organism>
<evidence type="ECO:0000256" key="4">
    <source>
        <dbReference type="ARBA" id="ARBA00022475"/>
    </source>
</evidence>
<dbReference type="InterPro" id="IPR027417">
    <property type="entry name" value="P-loop_NTPase"/>
</dbReference>
<evidence type="ECO:0000313" key="9">
    <source>
        <dbReference type="EMBL" id="GAA3680960.1"/>
    </source>
</evidence>
<dbReference type="Pfam" id="PF00005">
    <property type="entry name" value="ABC_tran"/>
    <property type="match status" value="2"/>
</dbReference>
<proteinExistence type="inferred from homology"/>
<sequence length="588" mass="62904">MTDLAAAAPGQTATHEPAAPLLSVKDLSVRFGSGGQATTVVDHVDFSIAPGETFALVGGSGSGKSITASAILGLLPNGAEIASGSILLGGSELVGVNQRTFNRFRGSRIGMVFQNPLSSLDPSFKVRSQFREIIGLHKPATRARDQDAIARTWLEQVGIRDADRVLAAYPHELSGGMRQRVMIALASLSQPALLIADEPTTALDAVIQKQILDLLQGIIGQTGSSLFIITHDFGVVSYVADRIAVMQDGRIVEQGSRAQVLGAPEHDYSHALINAVPEIGARFELERLQLPRRLGTPLPAPVDGGRADRWTEPADAAPASVGAPGSVLLSLDGVTKDFTVGGFGTGQPKQRFRAVDDVSLEIRRGEIFGLIGESGSGKSTLSRLAGGLVSATSGRIDFDGRRISGLPQRELRTLRPRFQYIFQDATSSLNPRIPVGEQIVRPLLRFGKATDRASGTRRAAEVLGLVHLPEAYLDRYPHELSGGQRQRIGIARALALEPELLILDEPTSALDVSTQAHTLNLLLDLREELDLTYLFIGHNLAIIEFLCDRIGVLDRGKLIDTFAAADLFSGDRHPVTQSLLDAILPVGV</sequence>
<dbReference type="PANTHER" id="PTHR43297:SF2">
    <property type="entry name" value="DIPEPTIDE TRANSPORT ATP-BINDING PROTEIN DPPD"/>
    <property type="match status" value="1"/>
</dbReference>
<dbReference type="InterPro" id="IPR003593">
    <property type="entry name" value="AAA+_ATPase"/>
</dbReference>
<dbReference type="RefSeq" id="WP_345150289.1">
    <property type="nucleotide sequence ID" value="NZ_BAABEO010000011.1"/>
</dbReference>
<comment type="similarity">
    <text evidence="2">Belongs to the ABC transporter superfamily.</text>
</comment>
<dbReference type="Pfam" id="PF08352">
    <property type="entry name" value="oligo_HPY"/>
    <property type="match status" value="1"/>
</dbReference>
<feature type="domain" description="ABC transporter" evidence="8">
    <location>
        <begin position="22"/>
        <end position="273"/>
    </location>
</feature>
<keyword evidence="4" id="KW-1003">Cell membrane</keyword>
<dbReference type="GO" id="GO:0005524">
    <property type="term" value="F:ATP binding"/>
    <property type="evidence" value="ECO:0007669"/>
    <property type="project" value="UniProtKB-KW"/>
</dbReference>
<dbReference type="SUPFAM" id="SSF52540">
    <property type="entry name" value="P-loop containing nucleoside triphosphate hydrolases"/>
    <property type="match status" value="2"/>
</dbReference>
<dbReference type="EMBL" id="BAABEO010000011">
    <property type="protein sequence ID" value="GAA3680960.1"/>
    <property type="molecule type" value="Genomic_DNA"/>
</dbReference>
<keyword evidence="6 9" id="KW-0067">ATP-binding</keyword>
<dbReference type="InterPro" id="IPR050388">
    <property type="entry name" value="ABC_Ni/Peptide_Import"/>
</dbReference>
<dbReference type="NCBIfam" id="NF007739">
    <property type="entry name" value="PRK10419.1"/>
    <property type="match status" value="2"/>
</dbReference>
<accession>A0ABP7C6G7</accession>
<dbReference type="InterPro" id="IPR017871">
    <property type="entry name" value="ABC_transporter-like_CS"/>
</dbReference>
<dbReference type="InterPro" id="IPR003439">
    <property type="entry name" value="ABC_transporter-like_ATP-bd"/>
</dbReference>
<dbReference type="PROSITE" id="PS50893">
    <property type="entry name" value="ABC_TRANSPORTER_2"/>
    <property type="match status" value="2"/>
</dbReference>
<dbReference type="InterPro" id="IPR013563">
    <property type="entry name" value="Oligopep_ABC_C"/>
</dbReference>
<evidence type="ECO:0000256" key="5">
    <source>
        <dbReference type="ARBA" id="ARBA00022741"/>
    </source>
</evidence>
<keyword evidence="7" id="KW-0472">Membrane</keyword>
<dbReference type="Gene3D" id="3.40.50.300">
    <property type="entry name" value="P-loop containing nucleotide triphosphate hydrolases"/>
    <property type="match status" value="2"/>
</dbReference>
<dbReference type="PANTHER" id="PTHR43297">
    <property type="entry name" value="OLIGOPEPTIDE TRANSPORT ATP-BINDING PROTEIN APPD"/>
    <property type="match status" value="1"/>
</dbReference>
<evidence type="ECO:0000256" key="1">
    <source>
        <dbReference type="ARBA" id="ARBA00004202"/>
    </source>
</evidence>
<dbReference type="CDD" id="cd03257">
    <property type="entry name" value="ABC_NikE_OppD_transporters"/>
    <property type="match status" value="2"/>
</dbReference>
<comment type="subcellular location">
    <subcellularLocation>
        <location evidence="1">Cell membrane</location>
        <topology evidence="1">Peripheral membrane protein</topology>
    </subcellularLocation>
</comment>
<evidence type="ECO:0000256" key="7">
    <source>
        <dbReference type="ARBA" id="ARBA00023136"/>
    </source>
</evidence>
<protein>
    <submittedName>
        <fullName evidence="9">ABC transporter ATP-binding protein</fullName>
    </submittedName>
</protein>
<dbReference type="PROSITE" id="PS00211">
    <property type="entry name" value="ABC_TRANSPORTER_1"/>
    <property type="match status" value="2"/>
</dbReference>
<comment type="caution">
    <text evidence="9">The sequence shown here is derived from an EMBL/GenBank/DDBJ whole genome shotgun (WGS) entry which is preliminary data.</text>
</comment>
<evidence type="ECO:0000256" key="6">
    <source>
        <dbReference type="ARBA" id="ARBA00022840"/>
    </source>
</evidence>
<evidence type="ECO:0000313" key="10">
    <source>
        <dbReference type="Proteomes" id="UP001500752"/>
    </source>
</evidence>
<name>A0ABP7C6G7_9MICC</name>
<evidence type="ECO:0000256" key="2">
    <source>
        <dbReference type="ARBA" id="ARBA00005417"/>
    </source>
</evidence>
<keyword evidence="3" id="KW-0813">Transport</keyword>